<reference evidence="2" key="2">
    <citation type="submission" date="2020-06" db="EMBL/GenBank/DDBJ databases">
        <authorList>
            <person name="Sheffer M."/>
        </authorList>
    </citation>
    <scope>NUCLEOTIDE SEQUENCE</scope>
</reference>
<organism evidence="2 3">
    <name type="scientific">Argiope bruennichi</name>
    <name type="common">Wasp spider</name>
    <name type="synonym">Aranea bruennichi</name>
    <dbReference type="NCBI Taxonomy" id="94029"/>
    <lineage>
        <taxon>Eukaryota</taxon>
        <taxon>Metazoa</taxon>
        <taxon>Ecdysozoa</taxon>
        <taxon>Arthropoda</taxon>
        <taxon>Chelicerata</taxon>
        <taxon>Arachnida</taxon>
        <taxon>Araneae</taxon>
        <taxon>Araneomorphae</taxon>
        <taxon>Entelegynae</taxon>
        <taxon>Araneoidea</taxon>
        <taxon>Araneidae</taxon>
        <taxon>Argiope</taxon>
    </lineage>
</organism>
<evidence type="ECO:0000313" key="2">
    <source>
        <dbReference type="EMBL" id="KAF8793160.1"/>
    </source>
</evidence>
<proteinExistence type="predicted"/>
<name>A0A8T0FUE2_ARGBR</name>
<dbReference type="Proteomes" id="UP000807504">
    <property type="component" value="Unassembled WGS sequence"/>
</dbReference>
<evidence type="ECO:0000259" key="1">
    <source>
        <dbReference type="Pfam" id="PF21788"/>
    </source>
</evidence>
<keyword evidence="3" id="KW-1185">Reference proteome</keyword>
<dbReference type="AlphaFoldDB" id="A0A8T0FUE2"/>
<reference evidence="2" key="1">
    <citation type="journal article" date="2020" name="bioRxiv">
        <title>Chromosome-level reference genome of the European wasp spider Argiope bruennichi: a resource for studies on range expansion and evolutionary adaptation.</title>
        <authorList>
            <person name="Sheffer M.M."/>
            <person name="Hoppe A."/>
            <person name="Krehenwinkel H."/>
            <person name="Uhl G."/>
            <person name="Kuss A.W."/>
            <person name="Jensen L."/>
            <person name="Jensen C."/>
            <person name="Gillespie R.G."/>
            <person name="Hoff K.J."/>
            <person name="Prost S."/>
        </authorList>
    </citation>
    <scope>NUCLEOTIDE SEQUENCE</scope>
</reference>
<dbReference type="Pfam" id="PF21788">
    <property type="entry name" value="TNP-like_GBD"/>
    <property type="match status" value="1"/>
</dbReference>
<protein>
    <recommendedName>
        <fullName evidence="1">Transposable element P transposase-like GTP-binding insertion domain-containing protein</fullName>
    </recommendedName>
</protein>
<evidence type="ECO:0000313" key="3">
    <source>
        <dbReference type="Proteomes" id="UP000807504"/>
    </source>
</evidence>
<accession>A0A8T0FUE2</accession>
<feature type="domain" description="Transposable element P transposase-like GTP-binding insertion" evidence="1">
    <location>
        <begin position="2"/>
        <end position="79"/>
    </location>
</feature>
<dbReference type="InterPro" id="IPR048366">
    <property type="entry name" value="TNP-like_GBD"/>
</dbReference>
<comment type="caution">
    <text evidence="2">The sequence shown here is derived from an EMBL/GenBank/DDBJ whole genome shotgun (WGS) entry which is preliminary data.</text>
</comment>
<dbReference type="EMBL" id="JABXBU010000003">
    <property type="protein sequence ID" value="KAF8793160.1"/>
    <property type="molecule type" value="Genomic_DNA"/>
</dbReference>
<sequence length="82" mass="9257">MELYQIDSKEEFSACRKLTKNHIVVSGLQMNVKLAAQVLSHTVALSLYAAVQKIESNAIDTARFITKMDVLFDTVNFKTLKH</sequence>
<gene>
    <name evidence="2" type="ORF">HNY73_004680</name>
</gene>